<evidence type="ECO:0000256" key="1">
    <source>
        <dbReference type="SAM" id="MobiDB-lite"/>
    </source>
</evidence>
<evidence type="ECO:0000259" key="2">
    <source>
        <dbReference type="Pfam" id="PF00135"/>
    </source>
</evidence>
<protein>
    <submittedName>
        <fullName evidence="3">Alpha/Beta hydrolase protein</fullName>
    </submittedName>
</protein>
<gene>
    <name evidence="3" type="ORF">B0H16DRAFT_1471083</name>
</gene>
<keyword evidence="4" id="KW-1185">Reference proteome</keyword>
<dbReference type="EMBL" id="JARKIB010000182">
    <property type="protein sequence ID" value="KAJ7727062.1"/>
    <property type="molecule type" value="Genomic_DNA"/>
</dbReference>
<dbReference type="SUPFAM" id="SSF53474">
    <property type="entry name" value="alpha/beta-Hydrolases"/>
    <property type="match status" value="1"/>
</dbReference>
<name>A0AAD7HS07_9AGAR</name>
<feature type="region of interest" description="Disordered" evidence="1">
    <location>
        <begin position="89"/>
        <end position="111"/>
    </location>
</feature>
<feature type="compositionally biased region" description="Polar residues" evidence="1">
    <location>
        <begin position="90"/>
        <end position="99"/>
    </location>
</feature>
<evidence type="ECO:0000313" key="3">
    <source>
        <dbReference type="EMBL" id="KAJ7727062.1"/>
    </source>
</evidence>
<sequence length="336" mass="37137">MWYFPGRGGRQSLHVPRCPFAQPAVRFSLPQPATLLHGVQNATAFGLACPQQALSALALPVTLPDEGIVSEDCLKLNVFASSLRMRPRQMPSSQFSSPTRRFRNRKRTGHGRATRGRAFHLHCILNPAFGCLAGKEVGDEGITNIGLRDQIFALKWVREHIGAFGGDAARVVIGGPSVGAISAALLLLDNKQFKPSALFRGPFMSSGSPVTTGSVADGQPHYDELIRANPLHGFGRHARVPENIWRPRVDGDVLVHNPLVSVSKGLYAKVPFMTGDADDDGTLFSPSNTNITWVGFFHGFTWDLTRWYWTDEEFVGYIYPFQMKQPTLLRRDLDID</sequence>
<dbReference type="InterPro" id="IPR050309">
    <property type="entry name" value="Type-B_Carboxylest/Lipase"/>
</dbReference>
<dbReference type="InterPro" id="IPR029058">
    <property type="entry name" value="AB_hydrolase_fold"/>
</dbReference>
<dbReference type="Gene3D" id="3.40.50.1820">
    <property type="entry name" value="alpha/beta hydrolase"/>
    <property type="match status" value="3"/>
</dbReference>
<feature type="compositionally biased region" description="Basic residues" evidence="1">
    <location>
        <begin position="100"/>
        <end position="111"/>
    </location>
</feature>
<proteinExistence type="predicted"/>
<keyword evidence="3" id="KW-0378">Hydrolase</keyword>
<dbReference type="InterPro" id="IPR002018">
    <property type="entry name" value="CarbesteraseB"/>
</dbReference>
<dbReference type="PANTHER" id="PTHR11559">
    <property type="entry name" value="CARBOXYLESTERASE"/>
    <property type="match status" value="1"/>
</dbReference>
<dbReference type="AlphaFoldDB" id="A0AAD7HS07"/>
<comment type="caution">
    <text evidence="3">The sequence shown here is derived from an EMBL/GenBank/DDBJ whole genome shotgun (WGS) entry which is preliminary data.</text>
</comment>
<dbReference type="GO" id="GO:0016787">
    <property type="term" value="F:hydrolase activity"/>
    <property type="evidence" value="ECO:0007669"/>
    <property type="project" value="UniProtKB-KW"/>
</dbReference>
<organism evidence="3 4">
    <name type="scientific">Mycena metata</name>
    <dbReference type="NCBI Taxonomy" id="1033252"/>
    <lineage>
        <taxon>Eukaryota</taxon>
        <taxon>Fungi</taxon>
        <taxon>Dikarya</taxon>
        <taxon>Basidiomycota</taxon>
        <taxon>Agaricomycotina</taxon>
        <taxon>Agaricomycetes</taxon>
        <taxon>Agaricomycetidae</taxon>
        <taxon>Agaricales</taxon>
        <taxon>Marasmiineae</taxon>
        <taxon>Mycenaceae</taxon>
        <taxon>Mycena</taxon>
    </lineage>
</organism>
<accession>A0AAD7HS07</accession>
<evidence type="ECO:0000313" key="4">
    <source>
        <dbReference type="Proteomes" id="UP001215598"/>
    </source>
</evidence>
<feature type="domain" description="Carboxylesterase type B" evidence="2">
    <location>
        <begin position="142"/>
        <end position="216"/>
    </location>
</feature>
<reference evidence="3" key="1">
    <citation type="submission" date="2023-03" db="EMBL/GenBank/DDBJ databases">
        <title>Massive genome expansion in bonnet fungi (Mycena s.s.) driven by repeated elements and novel gene families across ecological guilds.</title>
        <authorList>
            <consortium name="Lawrence Berkeley National Laboratory"/>
            <person name="Harder C.B."/>
            <person name="Miyauchi S."/>
            <person name="Viragh M."/>
            <person name="Kuo A."/>
            <person name="Thoen E."/>
            <person name="Andreopoulos B."/>
            <person name="Lu D."/>
            <person name="Skrede I."/>
            <person name="Drula E."/>
            <person name="Henrissat B."/>
            <person name="Morin E."/>
            <person name="Kohler A."/>
            <person name="Barry K."/>
            <person name="LaButti K."/>
            <person name="Morin E."/>
            <person name="Salamov A."/>
            <person name="Lipzen A."/>
            <person name="Mereny Z."/>
            <person name="Hegedus B."/>
            <person name="Baldrian P."/>
            <person name="Stursova M."/>
            <person name="Weitz H."/>
            <person name="Taylor A."/>
            <person name="Grigoriev I.V."/>
            <person name="Nagy L.G."/>
            <person name="Martin F."/>
            <person name="Kauserud H."/>
        </authorList>
    </citation>
    <scope>NUCLEOTIDE SEQUENCE</scope>
    <source>
        <strain evidence="3">CBHHK182m</strain>
    </source>
</reference>
<dbReference type="Proteomes" id="UP001215598">
    <property type="component" value="Unassembled WGS sequence"/>
</dbReference>
<feature type="domain" description="Carboxylesterase type B" evidence="2">
    <location>
        <begin position="19"/>
        <end position="87"/>
    </location>
</feature>
<dbReference type="Pfam" id="PF00135">
    <property type="entry name" value="COesterase"/>
    <property type="match status" value="2"/>
</dbReference>